<feature type="transmembrane region" description="Helical" evidence="4">
    <location>
        <begin position="321"/>
        <end position="340"/>
    </location>
</feature>
<feature type="transmembrane region" description="Helical" evidence="4">
    <location>
        <begin position="409"/>
        <end position="429"/>
    </location>
</feature>
<evidence type="ECO:0000256" key="2">
    <source>
        <dbReference type="ARBA" id="ARBA00006727"/>
    </source>
</evidence>
<feature type="transmembrane region" description="Helical" evidence="4">
    <location>
        <begin position="290"/>
        <end position="309"/>
    </location>
</feature>
<dbReference type="EMBL" id="MU853278">
    <property type="protein sequence ID" value="KAK4118205.1"/>
    <property type="molecule type" value="Genomic_DNA"/>
</dbReference>
<accession>A0AAN6YXX0</accession>
<dbReference type="PANTHER" id="PTHR11360:SF319">
    <property type="entry name" value="MAJOR FACILITATOR SUPERFAMILY (MFS) PROFILE DOMAIN-CONTAINING PROTEIN"/>
    <property type="match status" value="1"/>
</dbReference>
<comment type="similarity">
    <text evidence="2">Belongs to the major facilitator superfamily. Monocarboxylate porter (TC 2.A.1.13) family.</text>
</comment>
<dbReference type="SUPFAM" id="SSF103473">
    <property type="entry name" value="MFS general substrate transporter"/>
    <property type="match status" value="1"/>
</dbReference>
<feature type="transmembrane region" description="Helical" evidence="4">
    <location>
        <begin position="54"/>
        <end position="75"/>
    </location>
</feature>
<name>A0AAN6YXX0_9PEZI</name>
<evidence type="ECO:0000313" key="7">
    <source>
        <dbReference type="Proteomes" id="UP001302602"/>
    </source>
</evidence>
<keyword evidence="4" id="KW-0472">Membrane</keyword>
<feature type="compositionally biased region" description="Basic and acidic residues" evidence="3">
    <location>
        <begin position="1"/>
        <end position="20"/>
    </location>
</feature>
<dbReference type="GeneID" id="87828335"/>
<dbReference type="Gene3D" id="1.20.1250.20">
    <property type="entry name" value="MFS general substrate transporter like domains"/>
    <property type="match status" value="2"/>
</dbReference>
<feature type="transmembrane region" description="Helical" evidence="4">
    <location>
        <begin position="256"/>
        <end position="278"/>
    </location>
</feature>
<evidence type="ECO:0000256" key="4">
    <source>
        <dbReference type="SAM" id="Phobius"/>
    </source>
</evidence>
<gene>
    <name evidence="6" type="ORF">N657DRAFT_638207</name>
</gene>
<dbReference type="GO" id="GO:0022857">
    <property type="term" value="F:transmembrane transporter activity"/>
    <property type="evidence" value="ECO:0007669"/>
    <property type="project" value="InterPro"/>
</dbReference>
<feature type="transmembrane region" description="Helical" evidence="4">
    <location>
        <begin position="181"/>
        <end position="202"/>
    </location>
</feature>
<feature type="transmembrane region" description="Helical" evidence="4">
    <location>
        <begin position="214"/>
        <end position="235"/>
    </location>
</feature>
<dbReference type="CDD" id="cd17352">
    <property type="entry name" value="MFS_MCT_SLC16"/>
    <property type="match status" value="1"/>
</dbReference>
<evidence type="ECO:0000259" key="5">
    <source>
        <dbReference type="PROSITE" id="PS50850"/>
    </source>
</evidence>
<dbReference type="RefSeq" id="XP_062641978.1">
    <property type="nucleotide sequence ID" value="XM_062791566.1"/>
</dbReference>
<dbReference type="AlphaFoldDB" id="A0AAN6YXX0"/>
<dbReference type="PANTHER" id="PTHR11360">
    <property type="entry name" value="MONOCARBOXYLATE TRANSPORTER"/>
    <property type="match status" value="1"/>
</dbReference>
<dbReference type="GO" id="GO:0016020">
    <property type="term" value="C:membrane"/>
    <property type="evidence" value="ECO:0007669"/>
    <property type="project" value="UniProtKB-SubCell"/>
</dbReference>
<feature type="domain" description="Major facilitator superfamily (MFS) profile" evidence="5">
    <location>
        <begin position="54"/>
        <end position="435"/>
    </location>
</feature>
<dbReference type="Pfam" id="PF07690">
    <property type="entry name" value="MFS_1"/>
    <property type="match status" value="1"/>
</dbReference>
<feature type="transmembrane region" description="Helical" evidence="4">
    <location>
        <begin position="377"/>
        <end position="397"/>
    </location>
</feature>
<evidence type="ECO:0000256" key="1">
    <source>
        <dbReference type="ARBA" id="ARBA00004141"/>
    </source>
</evidence>
<feature type="transmembrane region" description="Helical" evidence="4">
    <location>
        <begin position="145"/>
        <end position="169"/>
    </location>
</feature>
<comment type="subcellular location">
    <subcellularLocation>
        <location evidence="1">Membrane</location>
        <topology evidence="1">Multi-pass membrane protein</topology>
    </subcellularLocation>
</comment>
<dbReference type="Proteomes" id="UP001302602">
    <property type="component" value="Unassembled WGS sequence"/>
</dbReference>
<evidence type="ECO:0000313" key="6">
    <source>
        <dbReference type="EMBL" id="KAK4118205.1"/>
    </source>
</evidence>
<dbReference type="PROSITE" id="PS50850">
    <property type="entry name" value="MFS"/>
    <property type="match status" value="1"/>
</dbReference>
<reference evidence="6" key="1">
    <citation type="journal article" date="2023" name="Mol. Phylogenet. Evol.">
        <title>Genome-scale phylogeny and comparative genomics of the fungal order Sordariales.</title>
        <authorList>
            <person name="Hensen N."/>
            <person name="Bonometti L."/>
            <person name="Westerberg I."/>
            <person name="Brannstrom I.O."/>
            <person name="Guillou S."/>
            <person name="Cros-Aarteil S."/>
            <person name="Calhoun S."/>
            <person name="Haridas S."/>
            <person name="Kuo A."/>
            <person name="Mondo S."/>
            <person name="Pangilinan J."/>
            <person name="Riley R."/>
            <person name="LaButti K."/>
            <person name="Andreopoulos B."/>
            <person name="Lipzen A."/>
            <person name="Chen C."/>
            <person name="Yan M."/>
            <person name="Daum C."/>
            <person name="Ng V."/>
            <person name="Clum A."/>
            <person name="Steindorff A."/>
            <person name="Ohm R.A."/>
            <person name="Martin F."/>
            <person name="Silar P."/>
            <person name="Natvig D.O."/>
            <person name="Lalanne C."/>
            <person name="Gautier V."/>
            <person name="Ament-Velasquez S.L."/>
            <person name="Kruys A."/>
            <person name="Hutchinson M.I."/>
            <person name="Powell A.J."/>
            <person name="Barry K."/>
            <person name="Miller A.N."/>
            <person name="Grigoriev I.V."/>
            <person name="Debuchy R."/>
            <person name="Gladieux P."/>
            <person name="Hiltunen Thoren M."/>
            <person name="Johannesson H."/>
        </authorList>
    </citation>
    <scope>NUCLEOTIDE SEQUENCE</scope>
    <source>
        <strain evidence="6">CBS 731.68</strain>
    </source>
</reference>
<feature type="compositionally biased region" description="Polar residues" evidence="3">
    <location>
        <begin position="33"/>
        <end position="42"/>
    </location>
</feature>
<feature type="transmembrane region" description="Helical" evidence="4">
    <location>
        <begin position="95"/>
        <end position="113"/>
    </location>
</feature>
<comment type="caution">
    <text evidence="6">The sequence shown here is derived from an EMBL/GenBank/DDBJ whole genome shotgun (WGS) entry which is preliminary data.</text>
</comment>
<evidence type="ECO:0000256" key="3">
    <source>
        <dbReference type="SAM" id="MobiDB-lite"/>
    </source>
</evidence>
<feature type="region of interest" description="Disordered" evidence="3">
    <location>
        <begin position="1"/>
        <end position="42"/>
    </location>
</feature>
<dbReference type="InterPro" id="IPR050327">
    <property type="entry name" value="Proton-linked_MCT"/>
</dbReference>
<keyword evidence="4" id="KW-1133">Transmembrane helix</keyword>
<dbReference type="InterPro" id="IPR020846">
    <property type="entry name" value="MFS_dom"/>
</dbReference>
<organism evidence="6 7">
    <name type="scientific">Parathielavia appendiculata</name>
    <dbReference type="NCBI Taxonomy" id="2587402"/>
    <lineage>
        <taxon>Eukaryota</taxon>
        <taxon>Fungi</taxon>
        <taxon>Dikarya</taxon>
        <taxon>Ascomycota</taxon>
        <taxon>Pezizomycotina</taxon>
        <taxon>Sordariomycetes</taxon>
        <taxon>Sordariomycetidae</taxon>
        <taxon>Sordariales</taxon>
        <taxon>Chaetomiaceae</taxon>
        <taxon>Parathielavia</taxon>
    </lineage>
</organism>
<keyword evidence="7" id="KW-1185">Reference proteome</keyword>
<feature type="transmembrane region" description="Helical" evidence="4">
    <location>
        <begin position="120"/>
        <end position="139"/>
    </location>
</feature>
<dbReference type="InterPro" id="IPR011701">
    <property type="entry name" value="MFS"/>
</dbReference>
<feature type="transmembrane region" description="Helical" evidence="4">
    <location>
        <begin position="346"/>
        <end position="370"/>
    </location>
</feature>
<dbReference type="InterPro" id="IPR036259">
    <property type="entry name" value="MFS_trans_sf"/>
</dbReference>
<proteinExistence type="inferred from homology"/>
<sequence length="442" mass="46675">MAVPEHPEGRSTRAPNDEKQVPNQTDSTDTESGKGTLTSGSRGFSAAPDGGARAWLVVAGAACIFFSCLGFMNSFGVFQEYYMANQLRHHSPDDVAWIGSLTAFLQFAGGALAGPMFDRFGAWVIRPGAVLYVFALMMSSICKEYWQFMLAQGVLAGFAMSMLQVPAFAAVSQYFDKKRGAALGLVVSGSSIGGVIFPIALSKMLNGSTLGFGWSVRVMAFVVTPLLAFSSFAVTSRLPPRKTSFFIMSAFREARFMMLIVAAFCCFIGMYTPLFYIPTYAVSRGMERTLASYLLAIVNAASTFGRIIPGILADRFGRLNVFGLGALLTGIIVLCMNTVVSTAGLIVYSVFFGFTSGTIISGASAALSICTDDAQKLGTYMGMGMALASTASLVGPPVNGVLLDTYGGFLQPAIFSGVICLAGGVLAVATKVTTPKGLFGRA</sequence>
<protein>
    <submittedName>
        <fullName evidence="6">MFS general substrate transporter</fullName>
    </submittedName>
</protein>
<reference evidence="6" key="2">
    <citation type="submission" date="2023-05" db="EMBL/GenBank/DDBJ databases">
        <authorList>
            <consortium name="Lawrence Berkeley National Laboratory"/>
            <person name="Steindorff A."/>
            <person name="Hensen N."/>
            <person name="Bonometti L."/>
            <person name="Westerberg I."/>
            <person name="Brannstrom I.O."/>
            <person name="Guillou S."/>
            <person name="Cros-Aarteil S."/>
            <person name="Calhoun S."/>
            <person name="Haridas S."/>
            <person name="Kuo A."/>
            <person name="Mondo S."/>
            <person name="Pangilinan J."/>
            <person name="Riley R."/>
            <person name="Labutti K."/>
            <person name="Andreopoulos B."/>
            <person name="Lipzen A."/>
            <person name="Chen C."/>
            <person name="Yanf M."/>
            <person name="Daum C."/>
            <person name="Ng V."/>
            <person name="Clum A."/>
            <person name="Ohm R."/>
            <person name="Martin F."/>
            <person name="Silar P."/>
            <person name="Natvig D."/>
            <person name="Lalanne C."/>
            <person name="Gautier V."/>
            <person name="Ament-Velasquez S.L."/>
            <person name="Kruys A."/>
            <person name="Hutchinson M.I."/>
            <person name="Powell A.J."/>
            <person name="Barry K."/>
            <person name="Miller A.N."/>
            <person name="Grigoriev I.V."/>
            <person name="Debuchy R."/>
            <person name="Gladieux P."/>
            <person name="Thoren M.H."/>
            <person name="Johannesson H."/>
        </authorList>
    </citation>
    <scope>NUCLEOTIDE SEQUENCE</scope>
    <source>
        <strain evidence="6">CBS 731.68</strain>
    </source>
</reference>
<keyword evidence="4" id="KW-0812">Transmembrane</keyword>